<evidence type="ECO:0008006" key="8">
    <source>
        <dbReference type="Google" id="ProtNLM"/>
    </source>
</evidence>
<evidence type="ECO:0000256" key="5">
    <source>
        <dbReference type="ARBA" id="ARBA00023242"/>
    </source>
</evidence>
<keyword evidence="2" id="KW-0805">Transcription regulation</keyword>
<keyword evidence="7" id="KW-1185">Reference proteome</keyword>
<organism evidence="6 7">
    <name type="scientific">Amborella trichopoda</name>
    <dbReference type="NCBI Taxonomy" id="13333"/>
    <lineage>
        <taxon>Eukaryota</taxon>
        <taxon>Viridiplantae</taxon>
        <taxon>Streptophyta</taxon>
        <taxon>Embryophyta</taxon>
        <taxon>Tracheophyta</taxon>
        <taxon>Spermatophyta</taxon>
        <taxon>Magnoliopsida</taxon>
        <taxon>Amborellales</taxon>
        <taxon>Amborellaceae</taxon>
        <taxon>Amborella</taxon>
    </lineage>
</organism>
<dbReference type="Gene3D" id="2.40.330.10">
    <property type="entry name" value="DNA-binding pseudobarrel domain"/>
    <property type="match status" value="1"/>
</dbReference>
<keyword evidence="3" id="KW-0238">DNA-binding</keyword>
<comment type="subcellular location">
    <subcellularLocation>
        <location evidence="1">Nucleus</location>
    </subcellularLocation>
</comment>
<evidence type="ECO:0000256" key="1">
    <source>
        <dbReference type="ARBA" id="ARBA00004123"/>
    </source>
</evidence>
<dbReference type="InterPro" id="IPR005508">
    <property type="entry name" value="At2g31720-like"/>
</dbReference>
<dbReference type="EMBL" id="KI395301">
    <property type="protein sequence ID" value="ERM98722.1"/>
    <property type="molecule type" value="Genomic_DNA"/>
</dbReference>
<reference evidence="7" key="1">
    <citation type="journal article" date="2013" name="Science">
        <title>The Amborella genome and the evolution of flowering plants.</title>
        <authorList>
            <consortium name="Amborella Genome Project"/>
        </authorList>
    </citation>
    <scope>NUCLEOTIDE SEQUENCE [LARGE SCALE GENOMIC DNA]</scope>
</reference>
<proteinExistence type="predicted"/>
<dbReference type="PANTHER" id="PTHR31541">
    <property type="entry name" value="B3 DOMAIN PLANT PROTEIN-RELATED"/>
    <property type="match status" value="1"/>
</dbReference>
<sequence>MAHFLYGDAEVFHLSCLADQAVLAQKQILELPELVCNIAPVIERNGKVFLVSKVLTRSDLDDKLSSVLLPTKHVIDNVSNFLTMKEWEDVNNTEEGIEVRTWVGDREEENGTHFKYWDKSLKSYLFYKHWINLAKKHNLNIGDKLNVWGRRDPDTNELLFEFTFDKQ</sequence>
<keyword evidence="4" id="KW-0804">Transcription</keyword>
<dbReference type="SUPFAM" id="SSF101936">
    <property type="entry name" value="DNA-binding pseudobarrel domain"/>
    <property type="match status" value="1"/>
</dbReference>
<evidence type="ECO:0000256" key="4">
    <source>
        <dbReference type="ARBA" id="ARBA00023163"/>
    </source>
</evidence>
<dbReference type="PANTHER" id="PTHR31541:SF60">
    <property type="entry name" value="TF-B3 DOMAIN-CONTAINING PROTEIN"/>
    <property type="match status" value="1"/>
</dbReference>
<name>U5CUT3_AMBTC</name>
<dbReference type="InterPro" id="IPR015300">
    <property type="entry name" value="DNA-bd_pseudobarrel_sf"/>
</dbReference>
<dbReference type="GO" id="GO:0003677">
    <property type="term" value="F:DNA binding"/>
    <property type="evidence" value="ECO:0007669"/>
    <property type="project" value="UniProtKB-KW"/>
</dbReference>
<evidence type="ECO:0000256" key="3">
    <source>
        <dbReference type="ARBA" id="ARBA00023125"/>
    </source>
</evidence>
<dbReference type="Proteomes" id="UP000017836">
    <property type="component" value="Unassembled WGS sequence"/>
</dbReference>
<dbReference type="AlphaFoldDB" id="U5CUT3"/>
<protein>
    <recommendedName>
        <fullName evidence="8">TF-B3 domain-containing protein</fullName>
    </recommendedName>
</protein>
<keyword evidence="5" id="KW-0539">Nucleus</keyword>
<dbReference type="Gramene" id="ERM98722">
    <property type="protein sequence ID" value="ERM98722"/>
    <property type="gene ID" value="AMTR_s03514p00004310"/>
</dbReference>
<dbReference type="GO" id="GO:0005634">
    <property type="term" value="C:nucleus"/>
    <property type="evidence" value="ECO:0007669"/>
    <property type="project" value="UniProtKB-SubCell"/>
</dbReference>
<dbReference type="HOGENOM" id="CLU_1629309_0_0_1"/>
<evidence type="ECO:0000256" key="2">
    <source>
        <dbReference type="ARBA" id="ARBA00023015"/>
    </source>
</evidence>
<gene>
    <name evidence="6" type="ORF">AMTR_s03514p00004310</name>
</gene>
<evidence type="ECO:0000313" key="7">
    <source>
        <dbReference type="Proteomes" id="UP000017836"/>
    </source>
</evidence>
<evidence type="ECO:0000313" key="6">
    <source>
        <dbReference type="EMBL" id="ERM98722.1"/>
    </source>
</evidence>
<accession>U5CUT3</accession>
<dbReference type="Pfam" id="PF03754">
    <property type="entry name" value="At2g31720-like"/>
    <property type="match status" value="1"/>
</dbReference>